<organism evidence="1 2">
    <name type="scientific">Tanacetum coccineum</name>
    <dbReference type="NCBI Taxonomy" id="301880"/>
    <lineage>
        <taxon>Eukaryota</taxon>
        <taxon>Viridiplantae</taxon>
        <taxon>Streptophyta</taxon>
        <taxon>Embryophyta</taxon>
        <taxon>Tracheophyta</taxon>
        <taxon>Spermatophyta</taxon>
        <taxon>Magnoliopsida</taxon>
        <taxon>eudicotyledons</taxon>
        <taxon>Gunneridae</taxon>
        <taxon>Pentapetalae</taxon>
        <taxon>asterids</taxon>
        <taxon>campanulids</taxon>
        <taxon>Asterales</taxon>
        <taxon>Asteraceae</taxon>
        <taxon>Asteroideae</taxon>
        <taxon>Anthemideae</taxon>
        <taxon>Anthemidinae</taxon>
        <taxon>Tanacetum</taxon>
    </lineage>
</organism>
<reference evidence="1" key="2">
    <citation type="submission" date="2022-01" db="EMBL/GenBank/DDBJ databases">
        <authorList>
            <person name="Yamashiro T."/>
            <person name="Shiraishi A."/>
            <person name="Satake H."/>
            <person name="Nakayama K."/>
        </authorList>
    </citation>
    <scope>NUCLEOTIDE SEQUENCE</scope>
</reference>
<comment type="caution">
    <text evidence="1">The sequence shown here is derived from an EMBL/GenBank/DDBJ whole genome shotgun (WGS) entry which is preliminary data.</text>
</comment>
<evidence type="ECO:0000313" key="1">
    <source>
        <dbReference type="EMBL" id="GJT65285.1"/>
    </source>
</evidence>
<dbReference type="EMBL" id="BQNB010017619">
    <property type="protein sequence ID" value="GJT65285.1"/>
    <property type="molecule type" value="Genomic_DNA"/>
</dbReference>
<proteinExistence type="predicted"/>
<gene>
    <name evidence="1" type="ORF">Tco_1016765</name>
</gene>
<keyword evidence="2" id="KW-1185">Reference proteome</keyword>
<protein>
    <submittedName>
        <fullName evidence="1">Uncharacterized protein</fullName>
    </submittedName>
</protein>
<name>A0ABQ5FPK7_9ASTR</name>
<accession>A0ABQ5FPK7</accession>
<sequence>MKKIRSWMIMKKRFHRAKKWGRMREKLNEERVDERLLEKIDISFALTIVVHVILLRQRWMIGNSNDGLVFCWLTMLGDKGGYLK</sequence>
<evidence type="ECO:0000313" key="2">
    <source>
        <dbReference type="Proteomes" id="UP001151760"/>
    </source>
</evidence>
<reference evidence="1" key="1">
    <citation type="journal article" date="2022" name="Int. J. Mol. Sci.">
        <title>Draft Genome of Tanacetum Coccineum: Genomic Comparison of Closely Related Tanacetum-Family Plants.</title>
        <authorList>
            <person name="Yamashiro T."/>
            <person name="Shiraishi A."/>
            <person name="Nakayama K."/>
            <person name="Satake H."/>
        </authorList>
    </citation>
    <scope>NUCLEOTIDE SEQUENCE</scope>
</reference>
<dbReference type="Proteomes" id="UP001151760">
    <property type="component" value="Unassembled WGS sequence"/>
</dbReference>